<dbReference type="InParanoid" id="A0A165ZJS4"/>
<keyword evidence="2" id="KW-1185">Reference proteome</keyword>
<dbReference type="AlphaFoldDB" id="A0A165ZJS4"/>
<sequence length="413" mass="46216">MSTPTFPQEVVDIIIDYAWGLQCERNKLLAKRGLRGLNVSAFNVLALVSRFWVVRARRYAFRDLTFALKWSPEARRYAEALLEHPLCTIREHVLSLQFHGVDSRKSTHDIADISYLRNFRNLKSLGLHDLVFDAQFWPSGGDSSIFESVLPPTLENLEVEGCTFPRDASFVELIARATGLRSLQCADISVQAIEPMTSVPFRPEHLTELSVTVRYGACLDVLAWLASAPVPPRITNLELQAISDQSVPVVSRALRIFGPSVVTLSLLLVTTVIPFQQVQNHHPFATEADLSTLQNLQHFVTACSFSPWGGMGAEVPLILARLAENCKTVQSITFHIHGVPTKEDILTMPWEEIIAALNGPSFRQLERIAFQLPPLWQDEQRDATRDMLKDEVGQELLGNVGFVCRSDGDWSSS</sequence>
<organism evidence="1 2">
    <name type="scientific">Exidia glandulosa HHB12029</name>
    <dbReference type="NCBI Taxonomy" id="1314781"/>
    <lineage>
        <taxon>Eukaryota</taxon>
        <taxon>Fungi</taxon>
        <taxon>Dikarya</taxon>
        <taxon>Basidiomycota</taxon>
        <taxon>Agaricomycotina</taxon>
        <taxon>Agaricomycetes</taxon>
        <taxon>Auriculariales</taxon>
        <taxon>Exidiaceae</taxon>
        <taxon>Exidia</taxon>
    </lineage>
</organism>
<dbReference type="OrthoDB" id="2745898at2759"/>
<evidence type="ECO:0000313" key="2">
    <source>
        <dbReference type="Proteomes" id="UP000077266"/>
    </source>
</evidence>
<dbReference type="Gene3D" id="3.80.10.10">
    <property type="entry name" value="Ribonuclease Inhibitor"/>
    <property type="match status" value="1"/>
</dbReference>
<reference evidence="1 2" key="1">
    <citation type="journal article" date="2016" name="Mol. Biol. Evol.">
        <title>Comparative Genomics of Early-Diverging Mushroom-Forming Fungi Provides Insights into the Origins of Lignocellulose Decay Capabilities.</title>
        <authorList>
            <person name="Nagy L.G."/>
            <person name="Riley R."/>
            <person name="Tritt A."/>
            <person name="Adam C."/>
            <person name="Daum C."/>
            <person name="Floudas D."/>
            <person name="Sun H."/>
            <person name="Yadav J.S."/>
            <person name="Pangilinan J."/>
            <person name="Larsson K.H."/>
            <person name="Matsuura K."/>
            <person name="Barry K."/>
            <person name="Labutti K."/>
            <person name="Kuo R."/>
            <person name="Ohm R.A."/>
            <person name="Bhattacharya S.S."/>
            <person name="Shirouzu T."/>
            <person name="Yoshinaga Y."/>
            <person name="Martin F.M."/>
            <person name="Grigoriev I.V."/>
            <person name="Hibbett D.S."/>
        </authorList>
    </citation>
    <scope>NUCLEOTIDE SEQUENCE [LARGE SCALE GENOMIC DNA]</scope>
    <source>
        <strain evidence="1 2">HHB12029</strain>
    </source>
</reference>
<proteinExistence type="predicted"/>
<dbReference type="InterPro" id="IPR032675">
    <property type="entry name" value="LRR_dom_sf"/>
</dbReference>
<dbReference type="EMBL" id="KV426280">
    <property type="protein sequence ID" value="KZV83299.1"/>
    <property type="molecule type" value="Genomic_DNA"/>
</dbReference>
<dbReference type="Proteomes" id="UP000077266">
    <property type="component" value="Unassembled WGS sequence"/>
</dbReference>
<gene>
    <name evidence="1" type="ORF">EXIGLDRAFT_843093</name>
</gene>
<name>A0A165ZJS4_EXIGL</name>
<protein>
    <recommendedName>
        <fullName evidence="3">F-box domain-containing protein</fullName>
    </recommendedName>
</protein>
<dbReference type="SUPFAM" id="SSF52047">
    <property type="entry name" value="RNI-like"/>
    <property type="match status" value="1"/>
</dbReference>
<evidence type="ECO:0000313" key="1">
    <source>
        <dbReference type="EMBL" id="KZV83299.1"/>
    </source>
</evidence>
<accession>A0A165ZJS4</accession>
<evidence type="ECO:0008006" key="3">
    <source>
        <dbReference type="Google" id="ProtNLM"/>
    </source>
</evidence>